<comment type="caution">
    <text evidence="2">The sequence shown here is derived from an EMBL/GenBank/DDBJ whole genome shotgun (WGS) entry which is preliminary data.</text>
</comment>
<dbReference type="AlphaFoldDB" id="A0A2A4MIM5"/>
<name>A0A2A4MIM5_9GAMM</name>
<gene>
    <name evidence="2" type="ORF">COC19_06485</name>
</gene>
<dbReference type="Pfam" id="PF03781">
    <property type="entry name" value="FGE-sulfatase"/>
    <property type="match status" value="1"/>
</dbReference>
<evidence type="ECO:0000259" key="1">
    <source>
        <dbReference type="Pfam" id="PF03781"/>
    </source>
</evidence>
<accession>A0A2A4MIM5</accession>
<sequence>MKSVFDEYTVFARDSARTIPSDEGWGSGNRPVINVSWQDASDYAAWLSDKTQQTYRLPTEAEWEYVAKVNDNNSYSWGSDFDQSLANCTACAMDNAEASSSVTQGTSPVGSYPANAQGVFDLHGNVWEWLQDCAYDNYVQAPTNALAHTEVADCSRILRGGAWDSQAHQLRVSYRNWEPKIYAANNIGFRLLREIP</sequence>
<evidence type="ECO:0000313" key="3">
    <source>
        <dbReference type="Proteomes" id="UP000218172"/>
    </source>
</evidence>
<dbReference type="PANTHER" id="PTHR23150:SF19">
    <property type="entry name" value="FORMYLGLYCINE-GENERATING ENZYME"/>
    <property type="match status" value="1"/>
</dbReference>
<dbReference type="PANTHER" id="PTHR23150">
    <property type="entry name" value="SULFATASE MODIFYING FACTOR 1, 2"/>
    <property type="match status" value="1"/>
</dbReference>
<dbReference type="EMBL" id="NVQR01000103">
    <property type="protein sequence ID" value="PCH59955.1"/>
    <property type="molecule type" value="Genomic_DNA"/>
</dbReference>
<protein>
    <recommendedName>
        <fullName evidence="1">Sulfatase-modifying factor enzyme-like domain-containing protein</fullName>
    </recommendedName>
</protein>
<reference evidence="3" key="1">
    <citation type="submission" date="2017-08" db="EMBL/GenBank/DDBJ databases">
        <title>A dynamic microbial community with high functional redundancy inhabits the cold, oxic subseafloor aquifer.</title>
        <authorList>
            <person name="Tully B.J."/>
            <person name="Wheat C.G."/>
            <person name="Glazer B.T."/>
            <person name="Huber J.A."/>
        </authorList>
    </citation>
    <scope>NUCLEOTIDE SEQUENCE [LARGE SCALE GENOMIC DNA]</scope>
</reference>
<organism evidence="2 3">
    <name type="scientific">SAR86 cluster bacterium</name>
    <dbReference type="NCBI Taxonomy" id="2030880"/>
    <lineage>
        <taxon>Bacteria</taxon>
        <taxon>Pseudomonadati</taxon>
        <taxon>Pseudomonadota</taxon>
        <taxon>Gammaproteobacteria</taxon>
        <taxon>SAR86 cluster</taxon>
    </lineage>
</organism>
<dbReference type="InterPro" id="IPR016187">
    <property type="entry name" value="CTDL_fold"/>
</dbReference>
<feature type="domain" description="Sulfatase-modifying factor enzyme-like" evidence="1">
    <location>
        <begin position="26"/>
        <end position="193"/>
    </location>
</feature>
<evidence type="ECO:0000313" key="2">
    <source>
        <dbReference type="EMBL" id="PCH59955.1"/>
    </source>
</evidence>
<dbReference type="Proteomes" id="UP000218172">
    <property type="component" value="Unassembled WGS sequence"/>
</dbReference>
<dbReference type="InterPro" id="IPR005532">
    <property type="entry name" value="SUMF_dom"/>
</dbReference>
<proteinExistence type="predicted"/>
<dbReference type="SUPFAM" id="SSF56436">
    <property type="entry name" value="C-type lectin-like"/>
    <property type="match status" value="1"/>
</dbReference>
<dbReference type="InterPro" id="IPR051043">
    <property type="entry name" value="Sulfatase_Mod_Factor_Kinase"/>
</dbReference>
<dbReference type="Gene3D" id="3.90.1580.10">
    <property type="entry name" value="paralog of FGE (formylglycine-generating enzyme)"/>
    <property type="match status" value="1"/>
</dbReference>
<dbReference type="InterPro" id="IPR042095">
    <property type="entry name" value="SUMF_sf"/>
</dbReference>
<dbReference type="GO" id="GO:0120147">
    <property type="term" value="F:formylglycine-generating oxidase activity"/>
    <property type="evidence" value="ECO:0007669"/>
    <property type="project" value="TreeGrafter"/>
</dbReference>